<evidence type="ECO:0000313" key="3">
    <source>
        <dbReference type="Proteomes" id="UP000824782"/>
    </source>
</evidence>
<reference evidence="2" key="1">
    <citation type="thesis" date="2020" institute="ProQuest LLC" country="789 East Eisenhower Parkway, Ann Arbor, MI, USA">
        <title>Comparative Genomics and Chromosome Evolution.</title>
        <authorList>
            <person name="Mudd A.B."/>
        </authorList>
    </citation>
    <scope>NUCLEOTIDE SEQUENCE</scope>
    <source>
        <strain evidence="2">237g6f4</strain>
        <tissue evidence="2">Blood</tissue>
    </source>
</reference>
<dbReference type="EMBL" id="WNYA01019914">
    <property type="protein sequence ID" value="KAG8538599.1"/>
    <property type="molecule type" value="Genomic_DNA"/>
</dbReference>
<proteinExistence type="predicted"/>
<evidence type="ECO:0000313" key="2">
    <source>
        <dbReference type="EMBL" id="KAG8538599.1"/>
    </source>
</evidence>
<name>A0AAV6YMC6_ENGPU</name>
<keyword evidence="3" id="KW-1185">Reference proteome</keyword>
<comment type="caution">
    <text evidence="2">The sequence shown here is derived from an EMBL/GenBank/DDBJ whole genome shotgun (WGS) entry which is preliminary data.</text>
</comment>
<organism evidence="2 3">
    <name type="scientific">Engystomops pustulosus</name>
    <name type="common">Tungara frog</name>
    <name type="synonym">Physalaemus pustulosus</name>
    <dbReference type="NCBI Taxonomy" id="76066"/>
    <lineage>
        <taxon>Eukaryota</taxon>
        <taxon>Metazoa</taxon>
        <taxon>Chordata</taxon>
        <taxon>Craniata</taxon>
        <taxon>Vertebrata</taxon>
        <taxon>Euteleostomi</taxon>
        <taxon>Amphibia</taxon>
        <taxon>Batrachia</taxon>
        <taxon>Anura</taxon>
        <taxon>Neobatrachia</taxon>
        <taxon>Hyloidea</taxon>
        <taxon>Leptodactylidae</taxon>
        <taxon>Leiuperinae</taxon>
        <taxon>Engystomops</taxon>
    </lineage>
</organism>
<evidence type="ECO:0000256" key="1">
    <source>
        <dbReference type="SAM" id="MobiDB-lite"/>
    </source>
</evidence>
<protein>
    <submittedName>
        <fullName evidence="2">Uncharacterized protein</fullName>
    </submittedName>
</protein>
<dbReference type="AlphaFoldDB" id="A0AAV6YMC6"/>
<gene>
    <name evidence="2" type="ORF">GDO81_022374</name>
</gene>
<accession>A0AAV6YMC6</accession>
<dbReference type="Proteomes" id="UP000824782">
    <property type="component" value="Unassembled WGS sequence"/>
</dbReference>
<feature type="region of interest" description="Disordered" evidence="1">
    <location>
        <begin position="1"/>
        <end position="62"/>
    </location>
</feature>
<sequence length="81" mass="8983">MEIPITISGDLKSAYPRRNGTNLHRSQYGGVSTGIATELAKPRRRATHSKITAETRPKTTTTKYVNAETPTRRKITQIGET</sequence>